<evidence type="ECO:0000313" key="2">
    <source>
        <dbReference type="EMBL" id="MCH7398904.1"/>
    </source>
</evidence>
<comment type="caution">
    <text evidence="2">The sequence shown here is derived from an EMBL/GenBank/DDBJ whole genome shotgun (WGS) entry which is preliminary data.</text>
</comment>
<feature type="transmembrane region" description="Helical" evidence="1">
    <location>
        <begin position="7"/>
        <end position="27"/>
    </location>
</feature>
<dbReference type="Proteomes" id="UP001165488">
    <property type="component" value="Unassembled WGS sequence"/>
</dbReference>
<protein>
    <recommendedName>
        <fullName evidence="4">Solute:sodium symporter small subunit</fullName>
    </recommendedName>
</protein>
<proteinExistence type="predicted"/>
<feature type="transmembrane region" description="Helical" evidence="1">
    <location>
        <begin position="43"/>
        <end position="61"/>
    </location>
</feature>
<dbReference type="EMBL" id="JAKZGS010000010">
    <property type="protein sequence ID" value="MCH7398904.1"/>
    <property type="molecule type" value="Genomic_DNA"/>
</dbReference>
<name>A0ABS9UR41_9BACT</name>
<keyword evidence="1" id="KW-0472">Membrane</keyword>
<keyword evidence="1" id="KW-0812">Transmembrane</keyword>
<reference evidence="2" key="1">
    <citation type="submission" date="2022-03" db="EMBL/GenBank/DDBJ databases">
        <title>De novo assembled genomes of Belliella spp. (Cyclobacteriaceae) strains.</title>
        <authorList>
            <person name="Szabo A."/>
            <person name="Korponai K."/>
            <person name="Felfoldi T."/>
        </authorList>
    </citation>
    <scope>NUCLEOTIDE SEQUENCE</scope>
    <source>
        <strain evidence="2">DSM 107340</strain>
    </source>
</reference>
<evidence type="ECO:0008006" key="4">
    <source>
        <dbReference type="Google" id="ProtNLM"/>
    </source>
</evidence>
<evidence type="ECO:0000313" key="3">
    <source>
        <dbReference type="Proteomes" id="UP001165488"/>
    </source>
</evidence>
<keyword evidence="3" id="KW-1185">Reference proteome</keyword>
<keyword evidence="1" id="KW-1133">Transmembrane helix</keyword>
<sequence>MKTFGKALYMFLVIAFSMNIGWVIYYWNIHDNFSLLTFEVPKTIYLLFQVLALASFSKSLIDLYKTDKDENEI</sequence>
<dbReference type="RefSeq" id="WP_241275402.1">
    <property type="nucleotide sequence ID" value="NZ_JAKZGS010000010.1"/>
</dbReference>
<organism evidence="2 3">
    <name type="scientific">Belliella calami</name>
    <dbReference type="NCBI Taxonomy" id="2923436"/>
    <lineage>
        <taxon>Bacteria</taxon>
        <taxon>Pseudomonadati</taxon>
        <taxon>Bacteroidota</taxon>
        <taxon>Cytophagia</taxon>
        <taxon>Cytophagales</taxon>
        <taxon>Cyclobacteriaceae</taxon>
        <taxon>Belliella</taxon>
    </lineage>
</organism>
<evidence type="ECO:0000256" key="1">
    <source>
        <dbReference type="SAM" id="Phobius"/>
    </source>
</evidence>
<accession>A0ABS9UR41</accession>
<gene>
    <name evidence="2" type="ORF">MM236_12940</name>
</gene>